<dbReference type="Proteomes" id="UP001497623">
    <property type="component" value="Unassembled WGS sequence"/>
</dbReference>
<keyword evidence="1" id="KW-0175">Coiled coil</keyword>
<evidence type="ECO:0000313" key="3">
    <source>
        <dbReference type="Proteomes" id="UP001497623"/>
    </source>
</evidence>
<dbReference type="AlphaFoldDB" id="A0AAV2QHY5"/>
<proteinExistence type="predicted"/>
<accession>A0AAV2QHY5</accession>
<evidence type="ECO:0000256" key="1">
    <source>
        <dbReference type="SAM" id="Coils"/>
    </source>
</evidence>
<evidence type="ECO:0000313" key="2">
    <source>
        <dbReference type="EMBL" id="CAL4082734.1"/>
    </source>
</evidence>
<keyword evidence="3" id="KW-1185">Reference proteome</keyword>
<sequence length="111" mass="12547">PCQADGRLEKQLEDRTRDMKECVARLDKALNDKEALKSDNTRLNHRISYLEDQVTELESTVNSTSKYTNTKRNASNSVVTSTPGTTVIQVFQKGDQTLEVNPKLRNGEEYA</sequence>
<feature type="non-terminal residue" evidence="2">
    <location>
        <position position="111"/>
    </location>
</feature>
<feature type="non-terminal residue" evidence="2">
    <location>
        <position position="1"/>
    </location>
</feature>
<protein>
    <submittedName>
        <fullName evidence="2">Uncharacterized protein</fullName>
    </submittedName>
</protein>
<dbReference type="EMBL" id="CAXKWB010006417">
    <property type="protein sequence ID" value="CAL4082734.1"/>
    <property type="molecule type" value="Genomic_DNA"/>
</dbReference>
<reference evidence="2 3" key="1">
    <citation type="submission" date="2024-05" db="EMBL/GenBank/DDBJ databases">
        <authorList>
            <person name="Wallberg A."/>
        </authorList>
    </citation>
    <scope>NUCLEOTIDE SEQUENCE [LARGE SCALE GENOMIC DNA]</scope>
</reference>
<name>A0AAV2QHY5_MEGNR</name>
<gene>
    <name evidence="2" type="ORF">MNOR_LOCUS11981</name>
</gene>
<comment type="caution">
    <text evidence="2">The sequence shown here is derived from an EMBL/GenBank/DDBJ whole genome shotgun (WGS) entry which is preliminary data.</text>
</comment>
<organism evidence="2 3">
    <name type="scientific">Meganyctiphanes norvegica</name>
    <name type="common">Northern krill</name>
    <name type="synonym">Thysanopoda norvegica</name>
    <dbReference type="NCBI Taxonomy" id="48144"/>
    <lineage>
        <taxon>Eukaryota</taxon>
        <taxon>Metazoa</taxon>
        <taxon>Ecdysozoa</taxon>
        <taxon>Arthropoda</taxon>
        <taxon>Crustacea</taxon>
        <taxon>Multicrustacea</taxon>
        <taxon>Malacostraca</taxon>
        <taxon>Eumalacostraca</taxon>
        <taxon>Eucarida</taxon>
        <taxon>Euphausiacea</taxon>
        <taxon>Euphausiidae</taxon>
        <taxon>Meganyctiphanes</taxon>
    </lineage>
</organism>
<feature type="coiled-coil region" evidence="1">
    <location>
        <begin position="19"/>
        <end position="60"/>
    </location>
</feature>